<evidence type="ECO:0000259" key="3">
    <source>
        <dbReference type="PROSITE" id="PS50191"/>
    </source>
</evidence>
<dbReference type="VEuPathDB" id="FungiDB:M747DRAFT_70540"/>
<dbReference type="InterPro" id="IPR001251">
    <property type="entry name" value="CRAL-TRIO_dom"/>
</dbReference>
<feature type="domain" description="CRAL-TRIO" evidence="3">
    <location>
        <begin position="180"/>
        <end position="339"/>
    </location>
</feature>
<gene>
    <name evidence="5" type="ORF">ABL_01339</name>
</gene>
<dbReference type="AlphaFoldDB" id="A0A100I6Y8"/>
<dbReference type="Proteomes" id="UP000068243">
    <property type="component" value="Unassembled WGS sequence"/>
</dbReference>
<dbReference type="SUPFAM" id="SSF46938">
    <property type="entry name" value="CRAL/TRIO N-terminal domain"/>
    <property type="match status" value="1"/>
</dbReference>
<dbReference type="Gene3D" id="3.30.465.10">
    <property type="match status" value="1"/>
</dbReference>
<dbReference type="PROSITE" id="PS51387">
    <property type="entry name" value="FAD_PCMH"/>
    <property type="match status" value="1"/>
</dbReference>
<dbReference type="InterPro" id="IPR052432">
    <property type="entry name" value="PITP/CRAL-TRIO"/>
</dbReference>
<name>A0A100I6Y8_ASPNG</name>
<reference evidence="6" key="1">
    <citation type="journal article" date="2016" name="Genome Announc.">
        <title>Draft genome sequence of Aspergillus niger strain An76.</title>
        <authorList>
            <person name="Gong W."/>
            <person name="Cheng Z."/>
            <person name="Zhang H."/>
            <person name="Liu L."/>
            <person name="Gao P."/>
            <person name="Wang L."/>
        </authorList>
    </citation>
    <scope>NUCLEOTIDE SEQUENCE [LARGE SCALE GENOMIC DNA]</scope>
    <source>
        <strain evidence="6">An76</strain>
    </source>
</reference>
<dbReference type="InterPro" id="IPR006094">
    <property type="entry name" value="Oxid_FAD_bind_N"/>
</dbReference>
<dbReference type="Gene3D" id="3.40.462.20">
    <property type="match status" value="1"/>
</dbReference>
<feature type="domain" description="FAD-binding PCMH-type" evidence="4">
    <location>
        <begin position="559"/>
        <end position="732"/>
    </location>
</feature>
<dbReference type="SUPFAM" id="SSF52087">
    <property type="entry name" value="CRAL/TRIO domain"/>
    <property type="match status" value="1"/>
</dbReference>
<evidence type="ECO:0000256" key="2">
    <source>
        <dbReference type="SAM" id="MobiDB-lite"/>
    </source>
</evidence>
<dbReference type="VEuPathDB" id="FungiDB:ASPNIDRAFT2_1118127"/>
<dbReference type="Pfam" id="PF00650">
    <property type="entry name" value="CRAL_TRIO"/>
    <property type="match status" value="1"/>
</dbReference>
<dbReference type="OrthoDB" id="43460at2759"/>
<proteinExistence type="inferred from homology"/>
<dbReference type="InterPro" id="IPR012951">
    <property type="entry name" value="BBE"/>
</dbReference>
<dbReference type="PaxDb" id="5061-CADANGAP00001392"/>
<dbReference type="VEuPathDB" id="FungiDB:ASPNIDRAFT2_1162921"/>
<dbReference type="GO" id="GO:0071949">
    <property type="term" value="F:FAD binding"/>
    <property type="evidence" value="ECO:0007669"/>
    <property type="project" value="InterPro"/>
</dbReference>
<dbReference type="InterPro" id="IPR036273">
    <property type="entry name" value="CRAL/TRIO_N_dom_sf"/>
</dbReference>
<evidence type="ECO:0000259" key="4">
    <source>
        <dbReference type="PROSITE" id="PS51387"/>
    </source>
</evidence>
<dbReference type="VEuPathDB" id="FungiDB:An01g14510"/>
<dbReference type="SMART" id="SM00516">
    <property type="entry name" value="SEC14"/>
    <property type="match status" value="1"/>
</dbReference>
<evidence type="ECO:0000313" key="5">
    <source>
        <dbReference type="EMBL" id="GAQ35814.1"/>
    </source>
</evidence>
<organism evidence="5 6">
    <name type="scientific">Aspergillus niger</name>
    <dbReference type="NCBI Taxonomy" id="5061"/>
    <lineage>
        <taxon>Eukaryota</taxon>
        <taxon>Fungi</taxon>
        <taxon>Dikarya</taxon>
        <taxon>Ascomycota</taxon>
        <taxon>Pezizomycotina</taxon>
        <taxon>Eurotiomycetes</taxon>
        <taxon>Eurotiomycetidae</taxon>
        <taxon>Eurotiales</taxon>
        <taxon>Aspergillaceae</taxon>
        <taxon>Aspergillus</taxon>
        <taxon>Aspergillus subgen. Circumdati</taxon>
    </lineage>
</organism>
<dbReference type="InterPro" id="IPR036865">
    <property type="entry name" value="CRAL-TRIO_dom_sf"/>
</dbReference>
<dbReference type="Gene3D" id="3.40.525.10">
    <property type="entry name" value="CRAL-TRIO lipid binding domain"/>
    <property type="match status" value="1"/>
</dbReference>
<feature type="region of interest" description="Disordered" evidence="2">
    <location>
        <begin position="40"/>
        <end position="59"/>
    </location>
</feature>
<dbReference type="VEuPathDB" id="FungiDB:ATCC64974_11830"/>
<dbReference type="EMBL" id="BCMY01000002">
    <property type="protein sequence ID" value="GAQ35814.1"/>
    <property type="molecule type" value="Genomic_DNA"/>
</dbReference>
<dbReference type="InterPro" id="IPR036318">
    <property type="entry name" value="FAD-bd_PCMH-like_sf"/>
</dbReference>
<comment type="caution">
    <text evidence="5">The sequence shown here is derived from an EMBL/GenBank/DDBJ whole genome shotgun (WGS) entry which is preliminary data.</text>
</comment>
<dbReference type="Pfam" id="PF03765">
    <property type="entry name" value="CRAL_TRIO_N"/>
    <property type="match status" value="1"/>
</dbReference>
<protein>
    <submittedName>
        <fullName evidence="5">Glucooligosaccharide oxidase</fullName>
    </submittedName>
</protein>
<dbReference type="InterPro" id="IPR016166">
    <property type="entry name" value="FAD-bd_PCMH"/>
</dbReference>
<dbReference type="VEuPathDB" id="FungiDB:ATCC64974_11840"/>
<dbReference type="PANTHER" id="PTHR46590:SF2">
    <property type="entry name" value="CRAL_TRIO DOMAIN PROTEIN (AFU_ORTHOLOGUE AFUA_4G13930)-RELATED"/>
    <property type="match status" value="1"/>
</dbReference>
<dbReference type="PANTHER" id="PTHR46590">
    <property type="entry name" value="PHOSPHATIDYLINOSITOL TRANSFER PROTEIN CSR1-RELATED"/>
    <property type="match status" value="1"/>
</dbReference>
<dbReference type="VEuPathDB" id="FungiDB:M747DRAFT_343065"/>
<dbReference type="PROSITE" id="PS50191">
    <property type="entry name" value="CRAL_TRIO"/>
    <property type="match status" value="1"/>
</dbReference>
<dbReference type="SUPFAM" id="SSF56176">
    <property type="entry name" value="FAD-binding/transporter-associated domain-like"/>
    <property type="match status" value="1"/>
</dbReference>
<accession>A0A100I6Y8</accession>
<evidence type="ECO:0000313" key="6">
    <source>
        <dbReference type="Proteomes" id="UP000068243"/>
    </source>
</evidence>
<evidence type="ECO:0000256" key="1">
    <source>
        <dbReference type="ARBA" id="ARBA00005466"/>
    </source>
</evidence>
<dbReference type="SMART" id="SM01100">
    <property type="entry name" value="CRAL_TRIO_N"/>
    <property type="match status" value="1"/>
</dbReference>
<dbReference type="GO" id="GO:0016491">
    <property type="term" value="F:oxidoreductase activity"/>
    <property type="evidence" value="ECO:0007669"/>
    <property type="project" value="InterPro"/>
</dbReference>
<comment type="similarity">
    <text evidence="1">Belongs to the oxygen-dependent FAD-linked oxidoreductase family.</text>
</comment>
<dbReference type="InterPro" id="IPR016169">
    <property type="entry name" value="FAD-bd_PCMH_sub2"/>
</dbReference>
<dbReference type="CDD" id="cd00170">
    <property type="entry name" value="SEC14"/>
    <property type="match status" value="1"/>
</dbReference>
<dbReference type="Pfam" id="PF08031">
    <property type="entry name" value="BBE"/>
    <property type="match status" value="1"/>
</dbReference>
<dbReference type="InterPro" id="IPR011074">
    <property type="entry name" value="CRAL/TRIO_N_dom"/>
</dbReference>
<dbReference type="VEuPathDB" id="FungiDB:An01g14520"/>
<dbReference type="Pfam" id="PF01565">
    <property type="entry name" value="FAD_binding_4"/>
    <property type="match status" value="1"/>
</dbReference>
<sequence length="988" mass="109176">MTTNGIQPGHVGNLTQDQEAKLQQLWSIVLTLLDVKSLQGGDTSAQTQPDQRPSTSLSRADTVVSAHGQTAFTEDLSQVLRENGMSNPDIKSVRESLSNTSIDELRSGLLYTAKHDSPDVLLLRFLRARKWDVGKAFGMMLRALVWRKDQHVDDKVIANPELAALVTSQNTVDTHAAKECKDFLDQMRMGKCYMHGTDRDGRPVLVVRVRFHQPSKQSEAVINRFILHTIETARLLLAPPQETVTIIFDMTGFGLSNMEYAPVKFIIECFQENYPESLGYMLIHNAPWVFSGIWKIIKGWMDPVIVSKVNFTNKVSDLEKFIAPEQIVKELKGKEDWTYEYVEPVAGENELMADTETRDRIYAERLKIGEELLLRTSEWVSTSQRKDAAATTTAREQRSETIESLRQNYWQLDPYVRGRTFLDRTGVVKPGGKIDFYPSPDLEPSTAKMLEVEHFERTQFDPYLFLLPHGARIAVRHCSVTALPTYLKAHPRGMLSTMAFSFLRVLSSLLLVLQLSTAASTSTLRQCLLTAVQNDPTLVAVDGDLLFQTLAVQVYNLNWPVTPAAVAFPKSAQQVSSIVNCAASLGYKVQAKSGGHSYGNYGLGGTNGAISINLKNMKSFSMNYTNYQATVGAGMLNGELDDYLHNAGGRAIAHGTSPQIGVGGHATIGGLGPAARQYGMELDHVLEAEVVLANGTVVRASSTQNSDLLFAIKGAGASFGVVTEFVFRTEPEPGSAVQYSFTFGLGSTSSRADLFKKWQSFISQPDLTRKFASICTILDHVLVISGTFFGTKAEYDALGLEDQFPGHTNSTVIVFTDWLGLVAQWAEQSILDLTGGIPADFYSRCLSFTEKTPIPSTGVDQLFEYLDSADTGALLWFVIFDLEGGAINDVPMDATGYAHRDTLFWLQSYAITLGSVSQTTYDFLDRVNEIIRNNTPGLGNGVYPGYVDPRLQNAREAYWGSNLPRLMQIKSLYDPSDLFHNPQGVLPA</sequence>